<dbReference type="RefSeq" id="WP_020885592.1">
    <property type="nucleotide sequence ID" value="NZ_ATHI01000001.1"/>
</dbReference>
<organism evidence="3 4">
    <name type="scientific">Alkalidesulfovibrio alkalitolerans DSM 16529</name>
    <dbReference type="NCBI Taxonomy" id="1121439"/>
    <lineage>
        <taxon>Bacteria</taxon>
        <taxon>Pseudomonadati</taxon>
        <taxon>Thermodesulfobacteriota</taxon>
        <taxon>Desulfovibrionia</taxon>
        <taxon>Desulfovibrionales</taxon>
        <taxon>Desulfovibrionaceae</taxon>
        <taxon>Alkalidesulfovibrio</taxon>
    </lineage>
</organism>
<evidence type="ECO:0000313" key="4">
    <source>
        <dbReference type="Proteomes" id="UP000014975"/>
    </source>
</evidence>
<dbReference type="PATRIC" id="fig|1121439.3.peg.90"/>
<name>S7UV01_9BACT</name>
<comment type="caution">
    <text evidence="3">The sequence shown here is derived from an EMBL/GenBank/DDBJ whole genome shotgun (WGS) entry which is preliminary data.</text>
</comment>
<dbReference type="eggNOG" id="COG3608">
    <property type="taxonomic scope" value="Bacteria"/>
</dbReference>
<feature type="signal peptide" evidence="1">
    <location>
        <begin position="1"/>
        <end position="38"/>
    </location>
</feature>
<dbReference type="Gene3D" id="3.40.630.10">
    <property type="entry name" value="Zn peptidases"/>
    <property type="match status" value="1"/>
</dbReference>
<dbReference type="InterPro" id="IPR053138">
    <property type="entry name" value="N-alpha-Ac-DABA_deacetylase"/>
</dbReference>
<dbReference type="STRING" id="1121439.dsat_1706"/>
<feature type="chain" id="PRO_5004557840" evidence="1">
    <location>
        <begin position="39"/>
        <end position="596"/>
    </location>
</feature>
<evidence type="ECO:0000256" key="1">
    <source>
        <dbReference type="SAM" id="SignalP"/>
    </source>
</evidence>
<dbReference type="EMBL" id="ATHI01000001">
    <property type="protein sequence ID" value="EPR36178.1"/>
    <property type="molecule type" value="Genomic_DNA"/>
</dbReference>
<dbReference type="Proteomes" id="UP000014975">
    <property type="component" value="Unassembled WGS sequence"/>
</dbReference>
<dbReference type="PANTHER" id="PTHR37326">
    <property type="entry name" value="BLL3975 PROTEIN"/>
    <property type="match status" value="1"/>
</dbReference>
<dbReference type="Pfam" id="PF17033">
    <property type="entry name" value="Peptidase_M99"/>
    <property type="match status" value="1"/>
</dbReference>
<keyword evidence="4" id="KW-1185">Reference proteome</keyword>
<reference evidence="3 4" key="1">
    <citation type="journal article" date="2013" name="Genome Announc.">
        <title>Draft genome sequences for three mercury-methylating, sulfate-reducing bacteria.</title>
        <authorList>
            <person name="Brown S.D."/>
            <person name="Hurt R.A.Jr."/>
            <person name="Gilmour C.C."/>
            <person name="Elias D.A."/>
        </authorList>
    </citation>
    <scope>NUCLEOTIDE SEQUENCE [LARGE SCALE GENOMIC DNA]</scope>
    <source>
        <strain evidence="3 4">DSM 16529</strain>
    </source>
</reference>
<gene>
    <name evidence="3" type="ORF">dsat_1706</name>
</gene>
<evidence type="ECO:0000259" key="2">
    <source>
        <dbReference type="Pfam" id="PF17033"/>
    </source>
</evidence>
<sequence length="596" mass="65276">MKPIRFRASSPSRNLDRISAFAGAFALVALLFCAQAQASSFTYFEGTQHPITVHTLHGSEPGPTVMVQGGIQGDEVAGFITAQLLTAARVTRGTLIVVPRANVPSIHHRVRQVNVDLNRRFDREYDDFFEDRLARVIRHLVAQSDAFIHLHEGSGFYSPTFVNDLRNPRRWGQSIIIDTDVYEETVDLSGLVQGVLARLNPLVRPASYRFELFNTDTFSLNSIFGAEMRKTLTCHALTAHRIPALAIEVSKSISSLDWKVREQLRATVMFLEHFGVHVEPPCIEGMSFDAFAAAPPEVRVNGQRFAPGGVITVEAGAPLRVEVATSGEDARMAPVPGLFAEGRPLVDLTRSPHLPLEPFGSFELRSDGELVGRATARFAGKGPDTAKEPVLFVLWHNNRLKRLAPGQVLHALEGDQLIIEGVRGGRDEIVNIKGIVTRPGRNTGQDANVEIVLDSEMFIPRFLLKSGPDKTRIQVVRETPGARGAEFLIELSPRRVEALRLLDPAGRTVFVAVGDSAPLLAQPGTWTLDAAWSNGEQDKLLVMADGLPLRFGETFVVGPGRHTVLNIRQATTFKPLGEVLLAPASMAARSSQDSRS</sequence>
<dbReference type="PANTHER" id="PTHR37326:SF1">
    <property type="entry name" value="BLL3975 PROTEIN"/>
    <property type="match status" value="1"/>
</dbReference>
<keyword evidence="1" id="KW-0732">Signal</keyword>
<dbReference type="InterPro" id="IPR031489">
    <property type="entry name" value="Peptidase_M99"/>
</dbReference>
<protein>
    <submittedName>
        <fullName evidence="3">Succinylglutamate desuccinylase/aspartoacylase</fullName>
    </submittedName>
</protein>
<feature type="domain" description="D,L-carboxypeptidase peptidase" evidence="2">
    <location>
        <begin position="60"/>
        <end position="276"/>
    </location>
</feature>
<dbReference type="AlphaFoldDB" id="S7UV01"/>
<proteinExistence type="predicted"/>
<accession>S7UV01</accession>
<evidence type="ECO:0000313" key="3">
    <source>
        <dbReference type="EMBL" id="EPR36178.1"/>
    </source>
</evidence>
<dbReference type="SUPFAM" id="SSF53187">
    <property type="entry name" value="Zn-dependent exopeptidases"/>
    <property type="match status" value="1"/>
</dbReference>